<dbReference type="EMBL" id="CP119877">
    <property type="protein sequence ID" value="WFD33928.1"/>
    <property type="molecule type" value="Genomic_DNA"/>
</dbReference>
<dbReference type="Proteomes" id="UP001219933">
    <property type="component" value="Chromosome 1"/>
</dbReference>
<evidence type="ECO:0000313" key="4">
    <source>
        <dbReference type="Proteomes" id="UP001219933"/>
    </source>
</evidence>
<feature type="region of interest" description="Disordered" evidence="1">
    <location>
        <begin position="1"/>
        <end position="77"/>
    </location>
</feature>
<evidence type="ECO:0000256" key="1">
    <source>
        <dbReference type="SAM" id="MobiDB-lite"/>
    </source>
</evidence>
<reference evidence="3" key="1">
    <citation type="submission" date="2023-03" db="EMBL/GenBank/DDBJ databases">
        <title>Mating type loci evolution in Malassezia.</title>
        <authorList>
            <person name="Coelho M.A."/>
        </authorList>
    </citation>
    <scope>NUCLEOTIDE SEQUENCE</scope>
    <source>
        <strain evidence="3">CBS 11721</strain>
    </source>
</reference>
<dbReference type="AlphaFoldDB" id="A0AAF0J574"/>
<accession>A0AAF0J574</accession>
<sequence>MRNRKGSNKSRRGNKNKNRTPRLVNGTKQATNASASPPETVFSAADGIMSSPGKRGYSEAANSSPEHSPSCAVSPQKSSAEELLELLVEQHANADTQSIASDAQSRHVCFQEPVVSHEVRKMRSYMRHALKISRNPGVNDGQQAFTHMLDQAMMINARLRSPLETDGDFYAAQLHDDTVNTLVVASTSGSTSGSWYAPIRVSFSLTFELHSRLLLPAVSNSPDMHTRMYTTALEAFENLARLRGSGGVAAFLLWLVPEKAYSFASRQLRREESAALDKWYGSYAIPFRSTLAPHAPLRRHWHTLKYNIALPRMRLLEEQLIVALEHTIIYTHIVLSIVTALVLALLP</sequence>
<feature type="transmembrane region" description="Helical" evidence="2">
    <location>
        <begin position="320"/>
        <end position="346"/>
    </location>
</feature>
<feature type="compositionally biased region" description="Polar residues" evidence="1">
    <location>
        <begin position="60"/>
        <end position="77"/>
    </location>
</feature>
<evidence type="ECO:0000313" key="3">
    <source>
        <dbReference type="EMBL" id="WFD33928.1"/>
    </source>
</evidence>
<feature type="compositionally biased region" description="Basic residues" evidence="1">
    <location>
        <begin position="1"/>
        <end position="20"/>
    </location>
</feature>
<evidence type="ECO:0000256" key="2">
    <source>
        <dbReference type="SAM" id="Phobius"/>
    </source>
</evidence>
<name>A0AAF0J574_9BASI</name>
<proteinExistence type="predicted"/>
<gene>
    <name evidence="3" type="ORF">MCUN1_000754</name>
</gene>
<organism evidence="3 4">
    <name type="scientific">Malassezia cuniculi</name>
    <dbReference type="NCBI Taxonomy" id="948313"/>
    <lineage>
        <taxon>Eukaryota</taxon>
        <taxon>Fungi</taxon>
        <taxon>Dikarya</taxon>
        <taxon>Basidiomycota</taxon>
        <taxon>Ustilaginomycotina</taxon>
        <taxon>Malasseziomycetes</taxon>
        <taxon>Malasseziales</taxon>
        <taxon>Malasseziaceae</taxon>
        <taxon>Malassezia</taxon>
    </lineage>
</organism>
<keyword evidence="2" id="KW-0812">Transmembrane</keyword>
<keyword evidence="2" id="KW-1133">Transmembrane helix</keyword>
<feature type="compositionally biased region" description="Polar residues" evidence="1">
    <location>
        <begin position="26"/>
        <end position="37"/>
    </location>
</feature>
<protein>
    <submittedName>
        <fullName evidence="3">Uncharacterized protein</fullName>
    </submittedName>
</protein>
<keyword evidence="4" id="KW-1185">Reference proteome</keyword>
<keyword evidence="2" id="KW-0472">Membrane</keyword>